<dbReference type="GO" id="GO:0005049">
    <property type="term" value="F:nuclear export signal receptor activity"/>
    <property type="evidence" value="ECO:0007669"/>
    <property type="project" value="InterPro"/>
</dbReference>
<dbReference type="EMBL" id="KQ122415">
    <property type="protein sequence ID" value="KMS64790.1"/>
    <property type="molecule type" value="Genomic_DNA"/>
</dbReference>
<dbReference type="PANTHER" id="PTHR11223">
    <property type="entry name" value="EXPORTIN 1/5"/>
    <property type="match status" value="1"/>
</dbReference>
<dbReference type="InterPro" id="IPR045065">
    <property type="entry name" value="XPO1/5"/>
</dbReference>
<protein>
    <submittedName>
        <fullName evidence="1">Uncharacterized protein</fullName>
    </submittedName>
</protein>
<dbReference type="GO" id="GO:0000056">
    <property type="term" value="P:ribosomal small subunit export from nucleus"/>
    <property type="evidence" value="ECO:0007669"/>
    <property type="project" value="TreeGrafter"/>
</dbReference>
<dbReference type="InterPro" id="IPR041235">
    <property type="entry name" value="Exp1_repeat_2"/>
</dbReference>
<dbReference type="Gramene" id="KMS64790">
    <property type="protein sequence ID" value="KMS64790"/>
    <property type="gene ID" value="BVRB_042630"/>
</dbReference>
<dbReference type="SUPFAM" id="SSF48371">
    <property type="entry name" value="ARM repeat"/>
    <property type="match status" value="1"/>
</dbReference>
<dbReference type="GO" id="GO:0005737">
    <property type="term" value="C:cytoplasm"/>
    <property type="evidence" value="ECO:0007669"/>
    <property type="project" value="TreeGrafter"/>
</dbReference>
<proteinExistence type="predicted"/>
<dbReference type="InterPro" id="IPR011989">
    <property type="entry name" value="ARM-like"/>
</dbReference>
<accession>A0A0J8BG70</accession>
<dbReference type="PANTHER" id="PTHR11223:SF2">
    <property type="entry name" value="EXPORTIN-1"/>
    <property type="match status" value="1"/>
</dbReference>
<dbReference type="OrthoDB" id="1725789at2759"/>
<dbReference type="Proteomes" id="UP000035740">
    <property type="component" value="Unassembled WGS sequence"/>
</dbReference>
<dbReference type="GO" id="GO:0005634">
    <property type="term" value="C:nucleus"/>
    <property type="evidence" value="ECO:0007669"/>
    <property type="project" value="TreeGrafter"/>
</dbReference>
<evidence type="ECO:0000313" key="1">
    <source>
        <dbReference type="EMBL" id="KMS64790.1"/>
    </source>
</evidence>
<sequence length="101" mass="11872">RLGGRHAAHLQNPKIQRYAPIQSQLRIVLISKMPKPEEVLIVENEHGEIVKETLKDTDAIQLYMSMRHCLVYLTNLDPEDTQMLFFNASKFRQMLTSFWCR</sequence>
<name>A0A0J8BG70_BETVV</name>
<reference evidence="1 2" key="1">
    <citation type="journal article" date="2014" name="Nature">
        <title>The genome of the recently domesticated crop plant sugar beet (Beta vulgaris).</title>
        <authorList>
            <person name="Dohm J.C."/>
            <person name="Minoche A.E."/>
            <person name="Holtgrawe D."/>
            <person name="Capella-Gutierrez S."/>
            <person name="Zakrzewski F."/>
            <person name="Tafer H."/>
            <person name="Rupp O."/>
            <person name="Sorensen T.R."/>
            <person name="Stracke R."/>
            <person name="Reinhardt R."/>
            <person name="Goesmann A."/>
            <person name="Kraft T."/>
            <person name="Schulz B."/>
            <person name="Stadler P.F."/>
            <person name="Schmidt T."/>
            <person name="Gabaldon T."/>
            <person name="Lehrach H."/>
            <person name="Weisshaar B."/>
            <person name="Himmelbauer H."/>
        </authorList>
    </citation>
    <scope>NUCLEOTIDE SEQUENCE [LARGE SCALE GENOMIC DNA]</scope>
    <source>
        <tissue evidence="1">Taproot</tissue>
    </source>
</reference>
<feature type="non-terminal residue" evidence="1">
    <location>
        <position position="1"/>
    </location>
</feature>
<dbReference type="GO" id="GO:0006611">
    <property type="term" value="P:protein export from nucleus"/>
    <property type="evidence" value="ECO:0007669"/>
    <property type="project" value="InterPro"/>
</dbReference>
<evidence type="ECO:0000313" key="2">
    <source>
        <dbReference type="Proteomes" id="UP000035740"/>
    </source>
</evidence>
<dbReference type="AlphaFoldDB" id="A0A0J8BG70"/>
<dbReference type="Gene3D" id="1.25.10.10">
    <property type="entry name" value="Leucine-rich Repeat Variant"/>
    <property type="match status" value="1"/>
</dbReference>
<keyword evidence="2" id="KW-1185">Reference proteome</keyword>
<dbReference type="Pfam" id="PF18784">
    <property type="entry name" value="CRM1_repeat_2"/>
    <property type="match status" value="1"/>
</dbReference>
<organism evidence="1 2">
    <name type="scientific">Beta vulgaris subsp. vulgaris</name>
    <name type="common">Beet</name>
    <dbReference type="NCBI Taxonomy" id="3555"/>
    <lineage>
        <taxon>Eukaryota</taxon>
        <taxon>Viridiplantae</taxon>
        <taxon>Streptophyta</taxon>
        <taxon>Embryophyta</taxon>
        <taxon>Tracheophyta</taxon>
        <taxon>Spermatophyta</taxon>
        <taxon>Magnoliopsida</taxon>
        <taxon>eudicotyledons</taxon>
        <taxon>Gunneridae</taxon>
        <taxon>Pentapetalae</taxon>
        <taxon>Caryophyllales</taxon>
        <taxon>Chenopodiaceae</taxon>
        <taxon>Betoideae</taxon>
        <taxon>Beta</taxon>
    </lineage>
</organism>
<dbReference type="InterPro" id="IPR016024">
    <property type="entry name" value="ARM-type_fold"/>
</dbReference>
<gene>
    <name evidence="1" type="ORF">BVRB_042630</name>
</gene>
<dbReference type="GO" id="GO:0000055">
    <property type="term" value="P:ribosomal large subunit export from nucleus"/>
    <property type="evidence" value="ECO:0007669"/>
    <property type="project" value="TreeGrafter"/>
</dbReference>